<dbReference type="AlphaFoldDB" id="A0A6P8HVK5"/>
<comment type="similarity">
    <text evidence="8">Belongs to the G-protein coupled receptor 1 family.</text>
</comment>
<evidence type="ECO:0000259" key="10">
    <source>
        <dbReference type="PROSITE" id="PS50262"/>
    </source>
</evidence>
<keyword evidence="2 8" id="KW-0812">Transmembrane</keyword>
<feature type="transmembrane region" description="Helical" evidence="9">
    <location>
        <begin position="254"/>
        <end position="275"/>
    </location>
</feature>
<name>A0A6P8HVK5_ACTTE</name>
<reference evidence="12" key="1">
    <citation type="submission" date="2025-08" db="UniProtKB">
        <authorList>
            <consortium name="RefSeq"/>
        </authorList>
    </citation>
    <scope>IDENTIFICATION</scope>
    <source>
        <tissue evidence="12">Tentacle</tissue>
    </source>
</reference>
<evidence type="ECO:0000256" key="5">
    <source>
        <dbReference type="ARBA" id="ARBA00023136"/>
    </source>
</evidence>
<gene>
    <name evidence="12" type="primary">LOC116296546</name>
</gene>
<dbReference type="CDD" id="cd00637">
    <property type="entry name" value="7tm_classA_rhodopsin-like"/>
    <property type="match status" value="1"/>
</dbReference>
<keyword evidence="6 8" id="KW-0675">Receptor</keyword>
<dbReference type="SUPFAM" id="SSF81321">
    <property type="entry name" value="Family A G protein-coupled receptor-like"/>
    <property type="match status" value="1"/>
</dbReference>
<sequence length="329" mass="37264">MINSTEMLNSTVTMSKVGQCSGDSEMAGIFKALTYGIIIVVSLIGNIAVITAACKDRTMNPTITLYITNICAADVIITLVYLPRMAVRYALRSTRWVIGGTLGSILCKLVPSIYHVSVTASILTLLALAIDRFLAVFYPLKRRFTVSKTRHGKIVVIMIWVTAFLARSPYLSVTTLRPKPNDNFICSASFSNLFDNYLLIRNIYYTLLLVAFYLIPLVLTCFLYLAIIIHLRMRQEIFTSQPRIFNFRKASKKTVFTFLAVSVSFSLCWGLYFFGQVVYTSVPCEIRFWRTFLANMNCAISPWVFLALNPHHRRLLKPSKVMLTGMYSL</sequence>
<dbReference type="KEGG" id="aten:116296546"/>
<keyword evidence="5 9" id="KW-0472">Membrane</keyword>
<dbReference type="GO" id="GO:0004930">
    <property type="term" value="F:G protein-coupled receptor activity"/>
    <property type="evidence" value="ECO:0007669"/>
    <property type="project" value="UniProtKB-KW"/>
</dbReference>
<keyword evidence="3 9" id="KW-1133">Transmembrane helix</keyword>
<dbReference type="PANTHER" id="PTHR45695:SF9">
    <property type="entry name" value="LEUCOKININ RECEPTOR"/>
    <property type="match status" value="1"/>
</dbReference>
<accession>A0A6P8HVK5</accession>
<dbReference type="Pfam" id="PF00001">
    <property type="entry name" value="7tm_1"/>
    <property type="match status" value="1"/>
</dbReference>
<feature type="transmembrane region" description="Helical" evidence="9">
    <location>
        <begin position="152"/>
        <end position="170"/>
    </location>
</feature>
<dbReference type="GeneID" id="116296546"/>
<comment type="subcellular location">
    <subcellularLocation>
        <location evidence="1">Membrane</location>
        <topology evidence="1">Multi-pass membrane protein</topology>
    </subcellularLocation>
</comment>
<feature type="transmembrane region" description="Helical" evidence="9">
    <location>
        <begin position="203"/>
        <end position="233"/>
    </location>
</feature>
<dbReference type="FunCoup" id="A0A6P8HVK5">
    <property type="interactions" value="2156"/>
</dbReference>
<evidence type="ECO:0000256" key="8">
    <source>
        <dbReference type="RuleBase" id="RU000688"/>
    </source>
</evidence>
<evidence type="ECO:0000256" key="4">
    <source>
        <dbReference type="ARBA" id="ARBA00023040"/>
    </source>
</evidence>
<protein>
    <submittedName>
        <fullName evidence="12">QRFP-like peptide receptor</fullName>
    </submittedName>
</protein>
<feature type="domain" description="G-protein coupled receptors family 1 profile" evidence="10">
    <location>
        <begin position="45"/>
        <end position="305"/>
    </location>
</feature>
<evidence type="ECO:0000313" key="12">
    <source>
        <dbReference type="RefSeq" id="XP_031560439.1"/>
    </source>
</evidence>
<feature type="transmembrane region" description="Helical" evidence="9">
    <location>
        <begin position="120"/>
        <end position="140"/>
    </location>
</feature>
<organism evidence="11 12">
    <name type="scientific">Actinia tenebrosa</name>
    <name type="common">Australian red waratah sea anemone</name>
    <dbReference type="NCBI Taxonomy" id="6105"/>
    <lineage>
        <taxon>Eukaryota</taxon>
        <taxon>Metazoa</taxon>
        <taxon>Cnidaria</taxon>
        <taxon>Anthozoa</taxon>
        <taxon>Hexacorallia</taxon>
        <taxon>Actiniaria</taxon>
        <taxon>Actiniidae</taxon>
        <taxon>Actinia</taxon>
    </lineage>
</organism>
<dbReference type="InterPro" id="IPR017452">
    <property type="entry name" value="GPCR_Rhodpsn_7TM"/>
</dbReference>
<evidence type="ECO:0000256" key="6">
    <source>
        <dbReference type="ARBA" id="ARBA00023170"/>
    </source>
</evidence>
<keyword evidence="4 8" id="KW-0297">G-protein coupled receptor</keyword>
<dbReference type="PROSITE" id="PS50262">
    <property type="entry name" value="G_PROTEIN_RECEP_F1_2"/>
    <property type="match status" value="1"/>
</dbReference>
<evidence type="ECO:0000256" key="3">
    <source>
        <dbReference type="ARBA" id="ARBA00022989"/>
    </source>
</evidence>
<keyword evidence="7 8" id="KW-0807">Transducer</keyword>
<dbReference type="InterPro" id="IPR000276">
    <property type="entry name" value="GPCR_Rhodpsn"/>
</dbReference>
<dbReference type="Proteomes" id="UP000515163">
    <property type="component" value="Unplaced"/>
</dbReference>
<evidence type="ECO:0000256" key="7">
    <source>
        <dbReference type="ARBA" id="ARBA00023224"/>
    </source>
</evidence>
<evidence type="ECO:0000256" key="9">
    <source>
        <dbReference type="SAM" id="Phobius"/>
    </source>
</evidence>
<evidence type="ECO:0000256" key="2">
    <source>
        <dbReference type="ARBA" id="ARBA00022692"/>
    </source>
</evidence>
<dbReference type="Gene3D" id="1.20.1070.10">
    <property type="entry name" value="Rhodopsin 7-helix transmembrane proteins"/>
    <property type="match status" value="1"/>
</dbReference>
<feature type="transmembrane region" description="Helical" evidence="9">
    <location>
        <begin position="94"/>
        <end position="114"/>
    </location>
</feature>
<feature type="transmembrane region" description="Helical" evidence="9">
    <location>
        <begin position="32"/>
        <end position="51"/>
    </location>
</feature>
<dbReference type="OrthoDB" id="5975505at2759"/>
<dbReference type="GO" id="GO:0005886">
    <property type="term" value="C:plasma membrane"/>
    <property type="evidence" value="ECO:0007669"/>
    <property type="project" value="TreeGrafter"/>
</dbReference>
<dbReference type="PRINTS" id="PR00237">
    <property type="entry name" value="GPCRRHODOPSN"/>
</dbReference>
<proteinExistence type="inferred from homology"/>
<dbReference type="InParanoid" id="A0A6P8HVK5"/>
<evidence type="ECO:0000256" key="1">
    <source>
        <dbReference type="ARBA" id="ARBA00004141"/>
    </source>
</evidence>
<feature type="transmembrane region" description="Helical" evidence="9">
    <location>
        <begin position="63"/>
        <end position="82"/>
    </location>
</feature>
<evidence type="ECO:0000313" key="11">
    <source>
        <dbReference type="Proteomes" id="UP000515163"/>
    </source>
</evidence>
<dbReference type="PROSITE" id="PS00237">
    <property type="entry name" value="G_PROTEIN_RECEP_F1_1"/>
    <property type="match status" value="1"/>
</dbReference>
<dbReference type="PANTHER" id="PTHR45695">
    <property type="entry name" value="LEUCOKININ RECEPTOR-RELATED"/>
    <property type="match status" value="1"/>
</dbReference>
<dbReference type="RefSeq" id="XP_031560439.1">
    <property type="nucleotide sequence ID" value="XM_031704579.1"/>
</dbReference>
<keyword evidence="11" id="KW-1185">Reference proteome</keyword>
<feature type="transmembrane region" description="Helical" evidence="9">
    <location>
        <begin position="287"/>
        <end position="308"/>
    </location>
</feature>